<dbReference type="InterPro" id="IPR015421">
    <property type="entry name" value="PyrdxlP-dep_Trfase_major"/>
</dbReference>
<protein>
    <submittedName>
        <fullName evidence="7">GntR family transcriptional regulator</fullName>
    </submittedName>
</protein>
<evidence type="ECO:0000313" key="8">
    <source>
        <dbReference type="Proteomes" id="UP000295293"/>
    </source>
</evidence>
<gene>
    <name evidence="7" type="ORF">DFR29_101364</name>
</gene>
<dbReference type="GO" id="GO:0003677">
    <property type="term" value="F:DNA binding"/>
    <property type="evidence" value="ECO:0007669"/>
    <property type="project" value="UniProtKB-KW"/>
</dbReference>
<evidence type="ECO:0000259" key="6">
    <source>
        <dbReference type="PROSITE" id="PS50949"/>
    </source>
</evidence>
<dbReference type="PANTHER" id="PTHR46577">
    <property type="entry name" value="HTH-TYPE TRANSCRIPTIONAL REGULATORY PROTEIN GABR"/>
    <property type="match status" value="1"/>
</dbReference>
<keyword evidence="3" id="KW-0805">Transcription regulation</keyword>
<organism evidence="7 8">
    <name type="scientific">Tahibacter aquaticus</name>
    <dbReference type="NCBI Taxonomy" id="520092"/>
    <lineage>
        <taxon>Bacteria</taxon>
        <taxon>Pseudomonadati</taxon>
        <taxon>Pseudomonadota</taxon>
        <taxon>Gammaproteobacteria</taxon>
        <taxon>Lysobacterales</taxon>
        <taxon>Rhodanobacteraceae</taxon>
        <taxon>Tahibacter</taxon>
    </lineage>
</organism>
<comment type="caution">
    <text evidence="7">The sequence shown here is derived from an EMBL/GenBank/DDBJ whole genome shotgun (WGS) entry which is preliminary data.</text>
</comment>
<reference evidence="7 8" key="1">
    <citation type="submission" date="2019-03" db="EMBL/GenBank/DDBJ databases">
        <title>Genomic Encyclopedia of Type Strains, Phase IV (KMG-IV): sequencing the most valuable type-strain genomes for metagenomic binning, comparative biology and taxonomic classification.</title>
        <authorList>
            <person name="Goeker M."/>
        </authorList>
    </citation>
    <scope>NUCLEOTIDE SEQUENCE [LARGE SCALE GENOMIC DNA]</scope>
    <source>
        <strain evidence="7 8">DSM 21667</strain>
    </source>
</reference>
<dbReference type="Proteomes" id="UP000295293">
    <property type="component" value="Unassembled WGS sequence"/>
</dbReference>
<dbReference type="Pfam" id="PF00155">
    <property type="entry name" value="Aminotran_1_2"/>
    <property type="match status" value="1"/>
</dbReference>
<dbReference type="SMART" id="SM00345">
    <property type="entry name" value="HTH_GNTR"/>
    <property type="match status" value="1"/>
</dbReference>
<dbReference type="EMBL" id="SNZH01000001">
    <property type="protein sequence ID" value="TDR48741.1"/>
    <property type="molecule type" value="Genomic_DNA"/>
</dbReference>
<feature type="domain" description="HTH gntR-type" evidence="6">
    <location>
        <begin position="17"/>
        <end position="85"/>
    </location>
</feature>
<evidence type="ECO:0000256" key="3">
    <source>
        <dbReference type="ARBA" id="ARBA00023015"/>
    </source>
</evidence>
<evidence type="ECO:0000313" key="7">
    <source>
        <dbReference type="EMBL" id="TDR48741.1"/>
    </source>
</evidence>
<dbReference type="PROSITE" id="PS50949">
    <property type="entry name" value="HTH_GNTR"/>
    <property type="match status" value="1"/>
</dbReference>
<dbReference type="InterPro" id="IPR036388">
    <property type="entry name" value="WH-like_DNA-bd_sf"/>
</dbReference>
<keyword evidence="5" id="KW-0804">Transcription</keyword>
<dbReference type="RefSeq" id="WP_133816851.1">
    <property type="nucleotide sequence ID" value="NZ_SNZH01000001.1"/>
</dbReference>
<sequence>MDPVFAFELRLPAPGSRQLLRTLHAQLRAAILEGRLQPGQRLPSSRAVARSLGISRNTAVAVYDLLLSEGYLRARRASGIQVVEGLPAARAPALSAALGRRHLTARARAAVPAESASSGLFRLGVPELQHLPFDIWRRLGARCLRQFAREPVHYAGADGCPALREAIAHHVAFARAVACRAEDIVVTSGAQQAFDLLARVLVTPGKTRVAVEEPGYPPLRAAFAAAGAELVPVRVDAEGLQVERLPKGVRLVCVTPSHQFPLGCAMSPQRRKDLLAWARQQDALIVEDDYDGEFRYGERPLEALQTLDGGERVFYVGTFSKSLFPALRLGYVASPAWARAALVAARHDCDSHANVLAQDTLAAFIAEGHLARHVRRMQPVYAQRRNALLQGLQREFGGLLQVLPAQAGLHLSAQLEKGTVPPAWLARTAPNAAGVATLHRFQLARAGRAGLVFGFGVADVARIGPALAQLRRLWQLG</sequence>
<keyword evidence="8" id="KW-1185">Reference proteome</keyword>
<evidence type="ECO:0000256" key="2">
    <source>
        <dbReference type="ARBA" id="ARBA00022898"/>
    </source>
</evidence>
<dbReference type="InterPro" id="IPR004839">
    <property type="entry name" value="Aminotransferase_I/II_large"/>
</dbReference>
<dbReference type="AlphaFoldDB" id="A0A4R6Z9Y9"/>
<name>A0A4R6Z9Y9_9GAMM</name>
<dbReference type="Gene3D" id="3.40.640.10">
    <property type="entry name" value="Type I PLP-dependent aspartate aminotransferase-like (Major domain)"/>
    <property type="match status" value="1"/>
</dbReference>
<dbReference type="PANTHER" id="PTHR46577:SF1">
    <property type="entry name" value="HTH-TYPE TRANSCRIPTIONAL REGULATORY PROTEIN GABR"/>
    <property type="match status" value="1"/>
</dbReference>
<dbReference type="CDD" id="cd00609">
    <property type="entry name" value="AAT_like"/>
    <property type="match status" value="1"/>
</dbReference>
<evidence type="ECO:0000256" key="1">
    <source>
        <dbReference type="ARBA" id="ARBA00005384"/>
    </source>
</evidence>
<dbReference type="InterPro" id="IPR000524">
    <property type="entry name" value="Tscrpt_reg_HTH_GntR"/>
</dbReference>
<keyword evidence="2" id="KW-0663">Pyridoxal phosphate</keyword>
<evidence type="ECO:0000256" key="4">
    <source>
        <dbReference type="ARBA" id="ARBA00023125"/>
    </source>
</evidence>
<accession>A0A4R6Z9Y9</accession>
<dbReference type="InterPro" id="IPR036390">
    <property type="entry name" value="WH_DNA-bd_sf"/>
</dbReference>
<dbReference type="CDD" id="cd07377">
    <property type="entry name" value="WHTH_GntR"/>
    <property type="match status" value="1"/>
</dbReference>
<dbReference type="GO" id="GO:0030170">
    <property type="term" value="F:pyridoxal phosphate binding"/>
    <property type="evidence" value="ECO:0007669"/>
    <property type="project" value="InterPro"/>
</dbReference>
<dbReference type="SUPFAM" id="SSF53383">
    <property type="entry name" value="PLP-dependent transferases"/>
    <property type="match status" value="1"/>
</dbReference>
<dbReference type="InterPro" id="IPR051446">
    <property type="entry name" value="HTH_trans_reg/aminotransferase"/>
</dbReference>
<dbReference type="Pfam" id="PF00392">
    <property type="entry name" value="GntR"/>
    <property type="match status" value="1"/>
</dbReference>
<proteinExistence type="inferred from homology"/>
<keyword evidence="4" id="KW-0238">DNA-binding</keyword>
<comment type="similarity">
    <text evidence="1">In the C-terminal section; belongs to the class-I pyridoxal-phosphate-dependent aminotransferase family.</text>
</comment>
<dbReference type="InterPro" id="IPR015424">
    <property type="entry name" value="PyrdxlP-dep_Trfase"/>
</dbReference>
<dbReference type="SUPFAM" id="SSF46785">
    <property type="entry name" value="Winged helix' DNA-binding domain"/>
    <property type="match status" value="1"/>
</dbReference>
<dbReference type="GO" id="GO:0003700">
    <property type="term" value="F:DNA-binding transcription factor activity"/>
    <property type="evidence" value="ECO:0007669"/>
    <property type="project" value="InterPro"/>
</dbReference>
<dbReference type="OrthoDB" id="9808770at2"/>
<dbReference type="Gene3D" id="1.10.10.10">
    <property type="entry name" value="Winged helix-like DNA-binding domain superfamily/Winged helix DNA-binding domain"/>
    <property type="match status" value="1"/>
</dbReference>
<evidence type="ECO:0000256" key="5">
    <source>
        <dbReference type="ARBA" id="ARBA00023163"/>
    </source>
</evidence>